<comment type="similarity">
    <text evidence="2">Belongs to the SPCS1 family.</text>
</comment>
<evidence type="ECO:0000256" key="7">
    <source>
        <dbReference type="ARBA" id="ARBA00023136"/>
    </source>
</evidence>
<protein>
    <recommendedName>
        <fullName evidence="3">Signal peptidase complex subunit 1</fullName>
    </recommendedName>
</protein>
<dbReference type="Pfam" id="PF06645">
    <property type="entry name" value="SPC12"/>
    <property type="match status" value="1"/>
</dbReference>
<evidence type="ECO:0000256" key="3">
    <source>
        <dbReference type="ARBA" id="ARBA00017059"/>
    </source>
</evidence>
<comment type="function">
    <text evidence="8">Component of the signal peptidase complex (SPC) which catalyzes the cleavage of N-terminal signal sequences from nascent proteins as they are translocated into the lumen of the endoplasmic reticulum. Dispensable for SPC enzymatic activity.</text>
</comment>
<feature type="transmembrane region" description="Helical" evidence="9">
    <location>
        <begin position="27"/>
        <end position="47"/>
    </location>
</feature>
<keyword evidence="4 9" id="KW-0812">Transmembrane</keyword>
<gene>
    <name evidence="10" type="ORF">VTK73DRAFT_9772</name>
</gene>
<evidence type="ECO:0000256" key="9">
    <source>
        <dbReference type="SAM" id="Phobius"/>
    </source>
</evidence>
<comment type="subcellular location">
    <subcellularLocation>
        <location evidence="1">Endoplasmic reticulum membrane</location>
        <topology evidence="1">Multi-pass membrane protein</topology>
    </subcellularLocation>
</comment>
<proteinExistence type="inferred from homology"/>
<evidence type="ECO:0000313" key="10">
    <source>
        <dbReference type="EMBL" id="KAL1875917.1"/>
    </source>
</evidence>
<name>A0ABR3XK69_9PEZI</name>
<comment type="caution">
    <text evidence="10">The sequence shown here is derived from an EMBL/GenBank/DDBJ whole genome shotgun (WGS) entry which is preliminary data.</text>
</comment>
<dbReference type="EMBL" id="JAZHXJ010000085">
    <property type="protein sequence ID" value="KAL1875917.1"/>
    <property type="molecule type" value="Genomic_DNA"/>
</dbReference>
<sequence>MAEQVLDRIRDVAEGQIDFEGQKLAELMVNIGLSGVGVLAFIVGYMLQDIKLSLYILLGGTAVVFAVVVPPWPYFNRNPVKWLPVTGGTFPAVPQNLVIDEKAVR</sequence>
<keyword evidence="11" id="KW-1185">Reference proteome</keyword>
<evidence type="ECO:0000256" key="6">
    <source>
        <dbReference type="ARBA" id="ARBA00022989"/>
    </source>
</evidence>
<keyword evidence="7 9" id="KW-0472">Membrane</keyword>
<evidence type="ECO:0000256" key="1">
    <source>
        <dbReference type="ARBA" id="ARBA00004477"/>
    </source>
</evidence>
<feature type="transmembrane region" description="Helical" evidence="9">
    <location>
        <begin position="54"/>
        <end position="75"/>
    </location>
</feature>
<dbReference type="PANTHER" id="PTHR13202:SF0">
    <property type="entry name" value="SIGNAL PEPTIDASE COMPLEX SUBUNIT 1"/>
    <property type="match status" value="1"/>
</dbReference>
<accession>A0ABR3XK69</accession>
<keyword evidence="5" id="KW-0256">Endoplasmic reticulum</keyword>
<evidence type="ECO:0000256" key="4">
    <source>
        <dbReference type="ARBA" id="ARBA00022692"/>
    </source>
</evidence>
<evidence type="ECO:0000256" key="8">
    <source>
        <dbReference type="ARBA" id="ARBA00045204"/>
    </source>
</evidence>
<keyword evidence="6 9" id="KW-1133">Transmembrane helix</keyword>
<evidence type="ECO:0000256" key="2">
    <source>
        <dbReference type="ARBA" id="ARBA00005245"/>
    </source>
</evidence>
<evidence type="ECO:0000313" key="11">
    <source>
        <dbReference type="Proteomes" id="UP001586593"/>
    </source>
</evidence>
<reference evidence="10 11" key="1">
    <citation type="journal article" date="2024" name="Commun. Biol.">
        <title>Comparative genomic analysis of thermophilic fungi reveals convergent evolutionary adaptations and gene losses.</title>
        <authorList>
            <person name="Steindorff A.S."/>
            <person name="Aguilar-Pontes M.V."/>
            <person name="Robinson A.J."/>
            <person name="Andreopoulos B."/>
            <person name="LaButti K."/>
            <person name="Kuo A."/>
            <person name="Mondo S."/>
            <person name="Riley R."/>
            <person name="Otillar R."/>
            <person name="Haridas S."/>
            <person name="Lipzen A."/>
            <person name="Grimwood J."/>
            <person name="Schmutz J."/>
            <person name="Clum A."/>
            <person name="Reid I.D."/>
            <person name="Moisan M.C."/>
            <person name="Butler G."/>
            <person name="Nguyen T.T.M."/>
            <person name="Dewar K."/>
            <person name="Conant G."/>
            <person name="Drula E."/>
            <person name="Henrissat B."/>
            <person name="Hansel C."/>
            <person name="Singer S."/>
            <person name="Hutchinson M.I."/>
            <person name="de Vries R.P."/>
            <person name="Natvig D.O."/>
            <person name="Powell A.J."/>
            <person name="Tsang A."/>
            <person name="Grigoriev I.V."/>
        </authorList>
    </citation>
    <scope>NUCLEOTIDE SEQUENCE [LARGE SCALE GENOMIC DNA]</scope>
    <source>
        <strain evidence="10 11">ATCC 24622</strain>
    </source>
</reference>
<dbReference type="Proteomes" id="UP001586593">
    <property type="component" value="Unassembled WGS sequence"/>
</dbReference>
<organism evidence="10 11">
    <name type="scientific">Phialemonium thermophilum</name>
    <dbReference type="NCBI Taxonomy" id="223376"/>
    <lineage>
        <taxon>Eukaryota</taxon>
        <taxon>Fungi</taxon>
        <taxon>Dikarya</taxon>
        <taxon>Ascomycota</taxon>
        <taxon>Pezizomycotina</taxon>
        <taxon>Sordariomycetes</taxon>
        <taxon>Sordariomycetidae</taxon>
        <taxon>Cephalothecales</taxon>
        <taxon>Cephalothecaceae</taxon>
        <taxon>Phialemonium</taxon>
    </lineage>
</organism>
<evidence type="ECO:0000256" key="5">
    <source>
        <dbReference type="ARBA" id="ARBA00022824"/>
    </source>
</evidence>
<dbReference type="PANTHER" id="PTHR13202">
    <property type="entry name" value="MICROSOMAL SIGNAL PEPTIDASE 12 KDA SUBUNIT"/>
    <property type="match status" value="1"/>
</dbReference>
<dbReference type="InterPro" id="IPR009542">
    <property type="entry name" value="Spc1/SPCS1"/>
</dbReference>